<keyword evidence="2" id="KW-0413">Isomerase</keyword>
<comment type="caution">
    <text evidence="2">The sequence shown here is derived from an EMBL/GenBank/DDBJ whole genome shotgun (WGS) entry which is preliminary data.</text>
</comment>
<dbReference type="Gene3D" id="3.40.50.1240">
    <property type="entry name" value="Phosphoglycerate mutase-like"/>
    <property type="match status" value="1"/>
</dbReference>
<keyword evidence="3" id="KW-1185">Reference proteome</keyword>
<dbReference type="Pfam" id="PF00300">
    <property type="entry name" value="His_Phos_1"/>
    <property type="match status" value="1"/>
</dbReference>
<dbReference type="EC" id="5.4.2.11" evidence="2"/>
<name>A0ABU1TVJ9_9BACL</name>
<dbReference type="CDD" id="cd07067">
    <property type="entry name" value="HP_PGM_like"/>
    <property type="match status" value="1"/>
</dbReference>
<dbReference type="InterPro" id="IPR013078">
    <property type="entry name" value="His_Pase_superF_clade-1"/>
</dbReference>
<reference evidence="2 3" key="1">
    <citation type="submission" date="2023-07" db="EMBL/GenBank/DDBJ databases">
        <title>Sorghum-associated microbial communities from plants grown in Nebraska, USA.</title>
        <authorList>
            <person name="Schachtman D."/>
        </authorList>
    </citation>
    <scope>NUCLEOTIDE SEQUENCE [LARGE SCALE GENOMIC DNA]</scope>
    <source>
        <strain evidence="2 3">BE211</strain>
    </source>
</reference>
<dbReference type="Proteomes" id="UP001258181">
    <property type="component" value="Unassembled WGS sequence"/>
</dbReference>
<dbReference type="InterPro" id="IPR029033">
    <property type="entry name" value="His_PPase_superfam"/>
</dbReference>
<dbReference type="RefSeq" id="WP_310255689.1">
    <property type="nucleotide sequence ID" value="NZ_JAVDWA010000001.1"/>
</dbReference>
<sequence>MKIIVVRHCKAEGQGRNAALTAEGKNQAIHLVSFLEKYQFDAVFSSPFLRTIETIKPFADDKNYNIQLDERLTERILSNKDDPNWMTNLKRTYIEEHLKFPGGESTFEAKERIRSFLNDLESQSYRNVLIVTHGNLMSLMISLFETSFGFNEWKLLSNPDVYLIEPSKSIVSKLWVP</sequence>
<dbReference type="EMBL" id="JAVDWA010000001">
    <property type="protein sequence ID" value="MDR7071230.1"/>
    <property type="molecule type" value="Genomic_DNA"/>
</dbReference>
<protein>
    <submittedName>
        <fullName evidence="2">2,3-bisphosphoglycerate-dependent phosphoglycerate mutase</fullName>
        <ecNumber evidence="2">5.4.2.11</ecNumber>
    </submittedName>
</protein>
<dbReference type="PANTHER" id="PTHR46517">
    <property type="entry name" value="FRUCTOSE-2,6-BISPHOSPHATASE TIGAR"/>
    <property type="match status" value="1"/>
</dbReference>
<dbReference type="SMART" id="SM00855">
    <property type="entry name" value="PGAM"/>
    <property type="match status" value="1"/>
</dbReference>
<dbReference type="PANTHER" id="PTHR46517:SF1">
    <property type="entry name" value="FRUCTOSE-2,6-BISPHOSPHATASE TIGAR"/>
    <property type="match status" value="1"/>
</dbReference>
<dbReference type="InterPro" id="IPR051695">
    <property type="entry name" value="Phosphoglycerate_Mutase"/>
</dbReference>
<organism evidence="2 3">
    <name type="scientific">Fictibacillus barbaricus</name>
    <dbReference type="NCBI Taxonomy" id="182136"/>
    <lineage>
        <taxon>Bacteria</taxon>
        <taxon>Bacillati</taxon>
        <taxon>Bacillota</taxon>
        <taxon>Bacilli</taxon>
        <taxon>Bacillales</taxon>
        <taxon>Fictibacillaceae</taxon>
        <taxon>Fictibacillus</taxon>
    </lineage>
</organism>
<accession>A0ABU1TVJ9</accession>
<evidence type="ECO:0000256" key="1">
    <source>
        <dbReference type="ARBA" id="ARBA00022801"/>
    </source>
</evidence>
<keyword evidence="1" id="KW-0378">Hydrolase</keyword>
<evidence type="ECO:0000313" key="2">
    <source>
        <dbReference type="EMBL" id="MDR7071230.1"/>
    </source>
</evidence>
<gene>
    <name evidence="2" type="ORF">J2X07_000205</name>
</gene>
<evidence type="ECO:0000313" key="3">
    <source>
        <dbReference type="Proteomes" id="UP001258181"/>
    </source>
</evidence>
<proteinExistence type="predicted"/>
<dbReference type="SUPFAM" id="SSF53254">
    <property type="entry name" value="Phosphoglycerate mutase-like"/>
    <property type="match status" value="1"/>
</dbReference>
<dbReference type="GO" id="GO:0004619">
    <property type="term" value="F:phosphoglycerate mutase activity"/>
    <property type="evidence" value="ECO:0007669"/>
    <property type="project" value="UniProtKB-EC"/>
</dbReference>